<reference evidence="3 4" key="1">
    <citation type="submission" date="2019-03" db="EMBL/GenBank/DDBJ databases">
        <title>Genomic Encyclopedia of Type Strains, Phase IV (KMG-IV): sequencing the most valuable type-strain genomes for metagenomic binning, comparative biology and taxonomic classification.</title>
        <authorList>
            <person name="Goeker M."/>
        </authorList>
    </citation>
    <scope>NUCLEOTIDE SEQUENCE [LARGE SCALE GENOMIC DNA]</scope>
    <source>
        <strain evidence="3 4">DSM 104836</strain>
    </source>
</reference>
<dbReference type="InterPro" id="IPR001753">
    <property type="entry name" value="Enoyl-CoA_hydra/iso"/>
</dbReference>
<dbReference type="OrthoDB" id="9781757at2"/>
<dbReference type="PANTHER" id="PTHR43459:SF1">
    <property type="entry name" value="EG:BACN32G11.4 PROTEIN"/>
    <property type="match status" value="1"/>
</dbReference>
<dbReference type="NCBIfam" id="NF046063">
    <property type="entry name" value="oxepin_alt"/>
    <property type="match status" value="1"/>
</dbReference>
<dbReference type="Pfam" id="PF00378">
    <property type="entry name" value="ECH_1"/>
    <property type="match status" value="1"/>
</dbReference>
<dbReference type="NCBIfam" id="NF005700">
    <property type="entry name" value="PRK07511.1"/>
    <property type="match status" value="1"/>
</dbReference>
<accession>A0A4R3IRA3</accession>
<comment type="caution">
    <text evidence="3">The sequence shown here is derived from an EMBL/GenBank/DDBJ whole genome shotgun (WGS) entry which is preliminary data.</text>
</comment>
<keyword evidence="4" id="KW-1185">Reference proteome</keyword>
<dbReference type="InterPro" id="IPR018376">
    <property type="entry name" value="Enoyl-CoA_hyd/isom_CS"/>
</dbReference>
<dbReference type="Gene3D" id="3.90.226.10">
    <property type="entry name" value="2-enoyl-CoA Hydratase, Chain A, domain 1"/>
    <property type="match status" value="1"/>
</dbReference>
<evidence type="ECO:0000313" key="4">
    <source>
        <dbReference type="Proteomes" id="UP000295696"/>
    </source>
</evidence>
<proteinExistence type="inferred from homology"/>
<dbReference type="Proteomes" id="UP000295696">
    <property type="component" value="Unassembled WGS sequence"/>
</dbReference>
<dbReference type="PROSITE" id="PS00166">
    <property type="entry name" value="ENOYL_COA_HYDRATASE"/>
    <property type="match status" value="1"/>
</dbReference>
<dbReference type="InterPro" id="IPR029045">
    <property type="entry name" value="ClpP/crotonase-like_dom_sf"/>
</dbReference>
<sequence>MTEVVSHSQGGILALTLNGPDSRNSINPEIYRTVRDHVVNAGDDPDTRAVVITGAGGFFSSGGNVNALKNSAGGPLSAVNANTDYLNAMIRAIVDCPTPVIAAVEGGAAGAGVALALSCDMIVAEAEAKFTAAYVRVGLSPDGGVTHFLRSAMPRQLVNELCILGRPITAERLAQFGIVNEVTVPGQALDSAMALAGKVAAGPPSAIRSVKHLVNIAADTELCTHLWAEADHINKARFGPEAAEGLSAFLEKRKPDFRKI</sequence>
<dbReference type="Gene3D" id="1.10.12.10">
    <property type="entry name" value="Lyase 2-enoyl-coa Hydratase, Chain A, domain 2"/>
    <property type="match status" value="1"/>
</dbReference>
<dbReference type="SUPFAM" id="SSF52096">
    <property type="entry name" value="ClpP/crotonase"/>
    <property type="match status" value="1"/>
</dbReference>
<comment type="similarity">
    <text evidence="1 2">Belongs to the enoyl-CoA hydratase/isomerase family.</text>
</comment>
<evidence type="ECO:0000256" key="2">
    <source>
        <dbReference type="RuleBase" id="RU003707"/>
    </source>
</evidence>
<dbReference type="EMBL" id="SLZU01000040">
    <property type="protein sequence ID" value="TCS51822.1"/>
    <property type="molecule type" value="Genomic_DNA"/>
</dbReference>
<name>A0A4R3IRA3_9RHOB</name>
<dbReference type="PANTHER" id="PTHR43459">
    <property type="entry name" value="ENOYL-COA HYDRATASE"/>
    <property type="match status" value="1"/>
</dbReference>
<organism evidence="3 4">
    <name type="scientific">Primorskyibacter sedentarius</name>
    <dbReference type="NCBI Taxonomy" id="745311"/>
    <lineage>
        <taxon>Bacteria</taxon>
        <taxon>Pseudomonadati</taxon>
        <taxon>Pseudomonadota</taxon>
        <taxon>Alphaproteobacteria</taxon>
        <taxon>Rhodobacterales</taxon>
        <taxon>Roseobacteraceae</taxon>
        <taxon>Primorskyibacter</taxon>
    </lineage>
</organism>
<dbReference type="InterPro" id="IPR014748">
    <property type="entry name" value="Enoyl-CoA_hydra_C"/>
</dbReference>
<dbReference type="AlphaFoldDB" id="A0A4R3IRA3"/>
<protein>
    <submittedName>
        <fullName evidence="3">Enoyl-CoA hydratase/carnithine racemase</fullName>
    </submittedName>
</protein>
<evidence type="ECO:0000256" key="1">
    <source>
        <dbReference type="ARBA" id="ARBA00005254"/>
    </source>
</evidence>
<dbReference type="CDD" id="cd06558">
    <property type="entry name" value="crotonase-like"/>
    <property type="match status" value="1"/>
</dbReference>
<dbReference type="RefSeq" id="WP_132248872.1">
    <property type="nucleotide sequence ID" value="NZ_SLZU01000040.1"/>
</dbReference>
<evidence type="ECO:0000313" key="3">
    <source>
        <dbReference type="EMBL" id="TCS51822.1"/>
    </source>
</evidence>
<gene>
    <name evidence="3" type="ORF">EDD52_1405</name>
</gene>
<dbReference type="GO" id="GO:0003824">
    <property type="term" value="F:catalytic activity"/>
    <property type="evidence" value="ECO:0007669"/>
    <property type="project" value="InterPro"/>
</dbReference>